<evidence type="ECO:0000313" key="2">
    <source>
        <dbReference type="Proteomes" id="UP000215914"/>
    </source>
</evidence>
<name>A0A9K3I1P2_HELAN</name>
<sequence length="69" mass="8656">MQLSNYWTESVKISKPQRQKLRFTLNIKKMVTFKLLDYWTESVKINKPQRQKLRFTLNIKKMVMMWQWF</sequence>
<keyword evidence="2" id="KW-1185">Reference proteome</keyword>
<evidence type="ECO:0000313" key="1">
    <source>
        <dbReference type="EMBL" id="KAF5788412.1"/>
    </source>
</evidence>
<organism evidence="1 2">
    <name type="scientific">Helianthus annuus</name>
    <name type="common">Common sunflower</name>
    <dbReference type="NCBI Taxonomy" id="4232"/>
    <lineage>
        <taxon>Eukaryota</taxon>
        <taxon>Viridiplantae</taxon>
        <taxon>Streptophyta</taxon>
        <taxon>Embryophyta</taxon>
        <taxon>Tracheophyta</taxon>
        <taxon>Spermatophyta</taxon>
        <taxon>Magnoliopsida</taxon>
        <taxon>eudicotyledons</taxon>
        <taxon>Gunneridae</taxon>
        <taxon>Pentapetalae</taxon>
        <taxon>asterids</taxon>
        <taxon>campanulids</taxon>
        <taxon>Asterales</taxon>
        <taxon>Asteraceae</taxon>
        <taxon>Asteroideae</taxon>
        <taxon>Heliantheae alliance</taxon>
        <taxon>Heliantheae</taxon>
        <taxon>Helianthus</taxon>
    </lineage>
</organism>
<protein>
    <submittedName>
        <fullName evidence="1">Uncharacterized protein</fullName>
    </submittedName>
</protein>
<dbReference type="EMBL" id="MNCJ02000325">
    <property type="protein sequence ID" value="KAF5788412.1"/>
    <property type="molecule type" value="Genomic_DNA"/>
</dbReference>
<dbReference type="AlphaFoldDB" id="A0A9K3I1P2"/>
<comment type="caution">
    <text evidence="1">The sequence shown here is derived from an EMBL/GenBank/DDBJ whole genome shotgun (WGS) entry which is preliminary data.</text>
</comment>
<proteinExistence type="predicted"/>
<accession>A0A9K3I1P2</accession>
<gene>
    <name evidence="1" type="ORF">HanXRQr2_Chr10g0463721</name>
</gene>
<dbReference type="Gramene" id="mRNA:HanXRQr2_Chr10g0463721">
    <property type="protein sequence ID" value="CDS:HanXRQr2_Chr10g0463721.1"/>
    <property type="gene ID" value="HanXRQr2_Chr10g0463721"/>
</dbReference>
<dbReference type="Proteomes" id="UP000215914">
    <property type="component" value="Unassembled WGS sequence"/>
</dbReference>
<reference evidence="1" key="1">
    <citation type="journal article" date="2017" name="Nature">
        <title>The sunflower genome provides insights into oil metabolism, flowering and Asterid evolution.</title>
        <authorList>
            <person name="Badouin H."/>
            <person name="Gouzy J."/>
            <person name="Grassa C.J."/>
            <person name="Murat F."/>
            <person name="Staton S.E."/>
            <person name="Cottret L."/>
            <person name="Lelandais-Briere C."/>
            <person name="Owens G.L."/>
            <person name="Carrere S."/>
            <person name="Mayjonade B."/>
            <person name="Legrand L."/>
            <person name="Gill N."/>
            <person name="Kane N.C."/>
            <person name="Bowers J.E."/>
            <person name="Hubner S."/>
            <person name="Bellec A."/>
            <person name="Berard A."/>
            <person name="Berges H."/>
            <person name="Blanchet N."/>
            <person name="Boniface M.C."/>
            <person name="Brunel D."/>
            <person name="Catrice O."/>
            <person name="Chaidir N."/>
            <person name="Claudel C."/>
            <person name="Donnadieu C."/>
            <person name="Faraut T."/>
            <person name="Fievet G."/>
            <person name="Helmstetter N."/>
            <person name="King M."/>
            <person name="Knapp S.J."/>
            <person name="Lai Z."/>
            <person name="Le Paslier M.C."/>
            <person name="Lippi Y."/>
            <person name="Lorenzon L."/>
            <person name="Mandel J.R."/>
            <person name="Marage G."/>
            <person name="Marchand G."/>
            <person name="Marquand E."/>
            <person name="Bret-Mestries E."/>
            <person name="Morien E."/>
            <person name="Nambeesan S."/>
            <person name="Nguyen T."/>
            <person name="Pegot-Espagnet P."/>
            <person name="Pouilly N."/>
            <person name="Raftis F."/>
            <person name="Sallet E."/>
            <person name="Schiex T."/>
            <person name="Thomas J."/>
            <person name="Vandecasteele C."/>
            <person name="Vares D."/>
            <person name="Vear F."/>
            <person name="Vautrin S."/>
            <person name="Crespi M."/>
            <person name="Mangin B."/>
            <person name="Burke J.M."/>
            <person name="Salse J."/>
            <person name="Munos S."/>
            <person name="Vincourt P."/>
            <person name="Rieseberg L.H."/>
            <person name="Langlade N.B."/>
        </authorList>
    </citation>
    <scope>NUCLEOTIDE SEQUENCE</scope>
    <source>
        <tissue evidence="1">Leaves</tissue>
    </source>
</reference>
<reference evidence="1" key="2">
    <citation type="submission" date="2020-06" db="EMBL/GenBank/DDBJ databases">
        <title>Helianthus annuus Genome sequencing and assembly Release 2.</title>
        <authorList>
            <person name="Gouzy J."/>
            <person name="Langlade N."/>
            <person name="Munos S."/>
        </authorList>
    </citation>
    <scope>NUCLEOTIDE SEQUENCE</scope>
    <source>
        <tissue evidence="1">Leaves</tissue>
    </source>
</reference>